<evidence type="ECO:0000313" key="1">
    <source>
        <dbReference type="EMBL" id="RWU84640.1"/>
    </source>
</evidence>
<keyword evidence="2" id="KW-1185">Reference proteome</keyword>
<dbReference type="Proteomes" id="UP000288711">
    <property type="component" value="Unassembled WGS sequence"/>
</dbReference>
<gene>
    <name evidence="1" type="ORF">CWN80_03425</name>
</gene>
<accession>A0A444B899</accession>
<organism evidence="1 2">
    <name type="scientific">Janibacter hoylei PVAS-1</name>
    <dbReference type="NCBI Taxonomy" id="1210046"/>
    <lineage>
        <taxon>Bacteria</taxon>
        <taxon>Bacillati</taxon>
        <taxon>Actinomycetota</taxon>
        <taxon>Actinomycetes</taxon>
        <taxon>Micrococcales</taxon>
        <taxon>Intrasporangiaceae</taxon>
        <taxon>Janibacter</taxon>
    </lineage>
</organism>
<sequence length="355" mass="37201">MAGAAALTLALSACSLLPGSGSDGLTSGDDYSVTGALAEVPLVTGDDISVATADLVRATEINGVDRPATFNPKAIFVWEASLDGRPFSGTGDDRDYGTVHAAPPQVGRNSLGSKHTEFEELAGWTTLDVDSYVEVRAPHDVTVLTGAFDDDTLADLPEVEPGVRTIGEGPDRKQDLEKVTPVSPVGWPMRTSVEDGNLAISPSTETVQSWREGPDSSMADHPALGPIATALDEEDVVSARLEAGDFRSAGLQGSEAEPLADHPFDGVGVGWGAQDGEPRVVVSYHFADDDAASAAVEPLREVFDAPTVAEDLVIEEISADGSLVTARLSTVKANSQHSVAARLQRRDAPFYLPAR</sequence>
<proteinExistence type="predicted"/>
<protein>
    <submittedName>
        <fullName evidence="1">Uncharacterized protein</fullName>
    </submittedName>
</protein>
<reference evidence="1 2" key="1">
    <citation type="journal article" date="2009" name="Int. J. Syst. Evol. Microbiol.">
        <title>Janibacter hoylei sp. nov., Bacillus isronensis sp. nov. and Bacillus aryabhattai sp. nov., isolated from cryotubes used for collecting air from the upper atmosphere.</title>
        <authorList>
            <person name="Shivaji S."/>
            <person name="Chaturvedi P."/>
            <person name="Begum Z."/>
            <person name="Pindi P.K."/>
            <person name="Manorama R."/>
            <person name="Padmanaban D.A."/>
            <person name="Shouche Y.S."/>
            <person name="Pawar S."/>
            <person name="Vaishampayan P."/>
            <person name="Dutt C.B."/>
            <person name="Datta G.N."/>
            <person name="Manchanda R.K."/>
            <person name="Rao U.R."/>
            <person name="Bhargava P.M."/>
            <person name="Narlikar J.V."/>
        </authorList>
    </citation>
    <scope>NUCLEOTIDE SEQUENCE [LARGE SCALE GENOMIC DNA]</scope>
    <source>
        <strain evidence="1 2">PVAS-1</strain>
    </source>
</reference>
<dbReference type="AlphaFoldDB" id="A0A444B899"/>
<name>A0A444B899_9MICO</name>
<comment type="caution">
    <text evidence="1">The sequence shown here is derived from an EMBL/GenBank/DDBJ whole genome shotgun (WGS) entry which is preliminary data.</text>
</comment>
<evidence type="ECO:0000313" key="2">
    <source>
        <dbReference type="Proteomes" id="UP000288711"/>
    </source>
</evidence>
<dbReference type="EMBL" id="PIPF01000003">
    <property type="protein sequence ID" value="RWU84640.1"/>
    <property type="molecule type" value="Genomic_DNA"/>
</dbReference>